<dbReference type="PANTHER" id="PTHR22916">
    <property type="entry name" value="GLYCOSYLTRANSFERASE"/>
    <property type="match status" value="1"/>
</dbReference>
<dbReference type="Proteomes" id="UP001169823">
    <property type="component" value="Unassembled WGS sequence"/>
</dbReference>
<reference evidence="2" key="1">
    <citation type="submission" date="2023-07" db="EMBL/GenBank/DDBJ databases">
        <title>Genome content predicts the carbon catabolic preferences of heterotrophic bacteria.</title>
        <authorList>
            <person name="Gralka M."/>
        </authorList>
    </citation>
    <scope>NUCLEOTIDE SEQUENCE</scope>
    <source>
        <strain evidence="2">I2M02</strain>
    </source>
</reference>
<name>A0AAW7XVW0_9RHOB</name>
<proteinExistence type="predicted"/>
<accession>A0AAW7XVW0</accession>
<dbReference type="EMBL" id="JAUOPJ010000013">
    <property type="protein sequence ID" value="MDO6458414.1"/>
    <property type="molecule type" value="Genomic_DNA"/>
</dbReference>
<gene>
    <name evidence="2" type="ORF">Q4494_15090</name>
</gene>
<organism evidence="2 3">
    <name type="scientific">Celeribacter halophilus</name>
    <dbReference type="NCBI Taxonomy" id="576117"/>
    <lineage>
        <taxon>Bacteria</taxon>
        <taxon>Pseudomonadati</taxon>
        <taxon>Pseudomonadota</taxon>
        <taxon>Alphaproteobacteria</taxon>
        <taxon>Rhodobacterales</taxon>
        <taxon>Roseobacteraceae</taxon>
        <taxon>Celeribacter</taxon>
    </lineage>
</organism>
<dbReference type="PANTHER" id="PTHR22916:SF3">
    <property type="entry name" value="UDP-GLCNAC:BETAGAL BETA-1,3-N-ACETYLGLUCOSAMINYLTRANSFERASE-LIKE PROTEIN 1"/>
    <property type="match status" value="1"/>
</dbReference>
<evidence type="ECO:0000259" key="1">
    <source>
        <dbReference type="Pfam" id="PF00535"/>
    </source>
</evidence>
<dbReference type="GO" id="GO:0016758">
    <property type="term" value="F:hexosyltransferase activity"/>
    <property type="evidence" value="ECO:0007669"/>
    <property type="project" value="UniProtKB-ARBA"/>
</dbReference>
<evidence type="ECO:0000313" key="3">
    <source>
        <dbReference type="Proteomes" id="UP001169823"/>
    </source>
</evidence>
<dbReference type="InterPro" id="IPR029044">
    <property type="entry name" value="Nucleotide-diphossugar_trans"/>
</dbReference>
<dbReference type="Pfam" id="PF00535">
    <property type="entry name" value="Glycos_transf_2"/>
    <property type="match status" value="1"/>
</dbReference>
<sequence length="312" mass="34868">MSDSDRILILLATFNGGKFLEEQLNSFLSQSDSKWDLLVSDDGSTDSTLKILEGFKEKTKGYHTVQILRGPQAGHARNFLSLIARVPEVTSFIAFSDQDDVWLPQKLSRARAKIEVAMRGSAPILYAASSYIYDEARNVKKRSPTFRRAPSFGNALVQSIGGGNTMMLNAPAIKLLKAAAQEADAIVVHDWWIYQIISGCGGVVIRDPEPMLYYRQHEGNSIGANRSLQSKLERIRQVSERRYAGWNEINISTLQASHQRLTPEAQNILSHFSKARHGGPLSRLLALYRSGVYRQTILETVALYLACSVRRL</sequence>
<comment type="caution">
    <text evidence="2">The sequence shown here is derived from an EMBL/GenBank/DDBJ whole genome shotgun (WGS) entry which is preliminary data.</text>
</comment>
<feature type="domain" description="Glycosyltransferase 2-like" evidence="1">
    <location>
        <begin position="9"/>
        <end position="136"/>
    </location>
</feature>
<protein>
    <submittedName>
        <fullName evidence="2">Glycosyltransferase family 2 protein</fullName>
    </submittedName>
</protein>
<dbReference type="AlphaFoldDB" id="A0AAW7XVW0"/>
<dbReference type="RefSeq" id="WP_303494920.1">
    <property type="nucleotide sequence ID" value="NZ_JAUOPJ010000013.1"/>
</dbReference>
<dbReference type="SUPFAM" id="SSF53448">
    <property type="entry name" value="Nucleotide-diphospho-sugar transferases"/>
    <property type="match status" value="1"/>
</dbReference>
<evidence type="ECO:0000313" key="2">
    <source>
        <dbReference type="EMBL" id="MDO6458414.1"/>
    </source>
</evidence>
<dbReference type="Gene3D" id="3.90.550.10">
    <property type="entry name" value="Spore Coat Polysaccharide Biosynthesis Protein SpsA, Chain A"/>
    <property type="match status" value="1"/>
</dbReference>
<dbReference type="InterPro" id="IPR001173">
    <property type="entry name" value="Glyco_trans_2-like"/>
</dbReference>
<dbReference type="CDD" id="cd04196">
    <property type="entry name" value="GT_2_like_d"/>
    <property type="match status" value="1"/>
</dbReference>